<feature type="domain" description="Copper amine oxidase N2-terminal" evidence="13">
    <location>
        <begin position="6"/>
        <end position="62"/>
    </location>
</feature>
<dbReference type="GO" id="GO:0005507">
    <property type="term" value="F:copper ion binding"/>
    <property type="evidence" value="ECO:0007669"/>
    <property type="project" value="InterPro"/>
</dbReference>
<evidence type="ECO:0000256" key="9">
    <source>
        <dbReference type="PIRSR" id="PIRSR600269-50"/>
    </source>
</evidence>
<organism evidence="14 15">
    <name type="scientific">Cladophialophora bantiana (strain ATCC 10958 / CBS 173.52 / CDC B-1940 / NIH 8579)</name>
    <name type="common">Xylohypha bantiana</name>
    <dbReference type="NCBI Taxonomy" id="1442370"/>
    <lineage>
        <taxon>Eukaryota</taxon>
        <taxon>Fungi</taxon>
        <taxon>Dikarya</taxon>
        <taxon>Ascomycota</taxon>
        <taxon>Pezizomycotina</taxon>
        <taxon>Eurotiomycetes</taxon>
        <taxon>Chaetothyriomycetidae</taxon>
        <taxon>Chaetothyriales</taxon>
        <taxon>Herpotrichiellaceae</taxon>
        <taxon>Cladophialophora</taxon>
    </lineage>
</organism>
<keyword evidence="8" id="KW-1015">Disulfide bond</keyword>
<evidence type="ECO:0000256" key="3">
    <source>
        <dbReference type="ARBA" id="ARBA00011738"/>
    </source>
</evidence>
<keyword evidence="5 9" id="KW-0801">TPQ</keyword>
<dbReference type="PANTHER" id="PTHR10638">
    <property type="entry name" value="COPPER AMINE OXIDASE"/>
    <property type="match status" value="1"/>
</dbReference>
<accession>A0A0D2I055</accession>
<evidence type="ECO:0000259" key="13">
    <source>
        <dbReference type="Pfam" id="PF02727"/>
    </source>
</evidence>
<keyword evidence="6 11" id="KW-0560">Oxidoreductase</keyword>
<dbReference type="Gene3D" id="3.10.450.40">
    <property type="match status" value="2"/>
</dbReference>
<evidence type="ECO:0000313" key="15">
    <source>
        <dbReference type="Proteomes" id="UP000053789"/>
    </source>
</evidence>
<dbReference type="GO" id="GO:0009308">
    <property type="term" value="P:amine metabolic process"/>
    <property type="evidence" value="ECO:0007669"/>
    <property type="project" value="UniProtKB-UniRule"/>
</dbReference>
<comment type="cofactor">
    <cofactor evidence="11">
        <name>Cu cation</name>
        <dbReference type="ChEBI" id="CHEBI:23378"/>
    </cofactor>
    <text evidence="11">Contains 1 topaquinone per subunit.</text>
</comment>
<dbReference type="Gene3D" id="2.70.98.20">
    <property type="entry name" value="Copper amine oxidase, catalytic domain"/>
    <property type="match status" value="1"/>
</dbReference>
<feature type="domain" description="Copper amine oxidase catalytic" evidence="12">
    <location>
        <begin position="255"/>
        <end position="319"/>
    </location>
</feature>
<dbReference type="GO" id="GO:0008131">
    <property type="term" value="F:primary methylamine oxidase activity"/>
    <property type="evidence" value="ECO:0007669"/>
    <property type="project" value="InterPro"/>
</dbReference>
<evidence type="ECO:0000256" key="5">
    <source>
        <dbReference type="ARBA" id="ARBA00022772"/>
    </source>
</evidence>
<dbReference type="RefSeq" id="XP_016625762.1">
    <property type="nucleotide sequence ID" value="XM_016758513.1"/>
</dbReference>
<comment type="PTM">
    <text evidence="10 11">Topaquinone (TPQ) is generated by copper-dependent autoxidation of a specific tyrosyl residue.</text>
</comment>
<evidence type="ECO:0000259" key="12">
    <source>
        <dbReference type="Pfam" id="PF01179"/>
    </source>
</evidence>
<protein>
    <recommendedName>
        <fullName evidence="11">Amine oxidase</fullName>
        <ecNumber evidence="11">1.4.3.-</ecNumber>
    </recommendedName>
</protein>
<dbReference type="InterPro" id="IPR036460">
    <property type="entry name" value="Cu_amine_oxidase_C_sf"/>
</dbReference>
<dbReference type="GO" id="GO:0048038">
    <property type="term" value="F:quinone binding"/>
    <property type="evidence" value="ECO:0007669"/>
    <property type="project" value="InterPro"/>
</dbReference>
<keyword evidence="15" id="KW-1185">Reference proteome</keyword>
<dbReference type="PROSITE" id="PS01164">
    <property type="entry name" value="COPPER_AMINE_OXID_1"/>
    <property type="match status" value="1"/>
</dbReference>
<feature type="modified residue" description="2',4',5'-topaquinone" evidence="10">
    <location>
        <position position="432"/>
    </location>
</feature>
<evidence type="ECO:0000256" key="10">
    <source>
        <dbReference type="PIRSR" id="PIRSR600269-51"/>
    </source>
</evidence>
<dbReference type="Pfam" id="PF02727">
    <property type="entry name" value="Cu_amine_oxidN2"/>
    <property type="match status" value="1"/>
</dbReference>
<dbReference type="VEuPathDB" id="FungiDB:Z519_00756"/>
<reference evidence="14" key="1">
    <citation type="submission" date="2015-01" db="EMBL/GenBank/DDBJ databases">
        <title>The Genome Sequence of Cladophialophora bantiana CBS 173.52.</title>
        <authorList>
            <consortium name="The Broad Institute Genomics Platform"/>
            <person name="Cuomo C."/>
            <person name="de Hoog S."/>
            <person name="Gorbushina A."/>
            <person name="Stielow B."/>
            <person name="Teixiera M."/>
            <person name="Abouelleil A."/>
            <person name="Chapman S.B."/>
            <person name="Priest M."/>
            <person name="Young S.K."/>
            <person name="Wortman J."/>
            <person name="Nusbaum C."/>
            <person name="Birren B."/>
        </authorList>
    </citation>
    <scope>NUCLEOTIDE SEQUENCE [LARGE SCALE GENOMIC DNA]</scope>
    <source>
        <strain evidence="14">CBS 173.52</strain>
    </source>
</reference>
<evidence type="ECO:0000256" key="1">
    <source>
        <dbReference type="ARBA" id="ARBA00001935"/>
    </source>
</evidence>
<dbReference type="SUPFAM" id="SSF49998">
    <property type="entry name" value="Amine oxidase catalytic domain"/>
    <property type="match status" value="1"/>
</dbReference>
<feature type="domain" description="Copper amine oxidase catalytic" evidence="12">
    <location>
        <begin position="335"/>
        <end position="675"/>
    </location>
</feature>
<dbReference type="OrthoDB" id="5379943at2759"/>
<proteinExistence type="inferred from homology"/>
<sequence>MTNRRHPLRGLTPDEIKHAAAVLKKTVQAKAGGSADNIRFQHITLDEPPKALLLPYLDAESAGVDPSKRPWVPRCARVTWSHVHERQDCETVVSLDTEAEVTHIDHQAPQHNGLDRDEVIAATIVILTDPSVVAEIKKFQLPENVAVQCDTWPFGTDLSSKEDDPKLIQTILYARAPHNHPESNQYSFPIPISPVYDPFLKKVVRIDTVATGGKEDGLKHNTVAPEVALKHLAENEYHSDLQKGNLRKDIKPLLIVQPEGVSFTVEDETKISWQKWTFRVGFNWREGMAIHDVRYDGRKLFYRLSMSEMTVPYGGKDSSSDVNYARPLLIAIHLPDPRSPHHRRQAFDLGDAGAGITANNLSLGCDCLGTIQYFDGCLSDSAGEPYKAPNVICLHEQDNGIGWKHTNPRTDVAAITRARILVVQSIITVGNYEYIFAWHFTQSGAVEFETRATGILATSLIDKGKTSFWGNVVSPGILAANHQHLFCLRIDPMIDGLENTVVQEDTVAIPYSRQENPNGNAWKVVKTPVESSSFADAAPQNNRVFKVVNEKKINAISGNPVGFRVVAQPTQLLIADQCSTVRRRARFAEHHLWVTKYRDGELYAGGHKTNQSHDETGGVFDAASRSENVRNTDVVVWQTYGMTHNPRVEDYPVMPVEILTVALKPVDFFEKNPALDVPPSMQSINKSVLVGQADQSQPETTY</sequence>
<dbReference type="AlphaFoldDB" id="A0A0D2I055"/>
<keyword evidence="4 11" id="KW-0479">Metal-binding</keyword>
<dbReference type="Pfam" id="PF01179">
    <property type="entry name" value="Cu_amine_oxid"/>
    <property type="match status" value="2"/>
</dbReference>
<dbReference type="EC" id="1.4.3.-" evidence="11"/>
<evidence type="ECO:0000313" key="14">
    <source>
        <dbReference type="EMBL" id="KIW99093.1"/>
    </source>
</evidence>
<comment type="cofactor">
    <cofactor evidence="1">
        <name>Cu cation</name>
        <dbReference type="ChEBI" id="CHEBI:23378"/>
    </cofactor>
</comment>
<dbReference type="InterPro" id="IPR016182">
    <property type="entry name" value="Cu_amine_oxidase_N-reg"/>
</dbReference>
<dbReference type="InterPro" id="IPR015798">
    <property type="entry name" value="Cu_amine_oxidase_C"/>
</dbReference>
<dbReference type="GeneID" id="27693684"/>
<dbReference type="InterPro" id="IPR015800">
    <property type="entry name" value="Cu_amine_oxidase_N2"/>
</dbReference>
<dbReference type="SUPFAM" id="SSF54416">
    <property type="entry name" value="Amine oxidase N-terminal region"/>
    <property type="match status" value="2"/>
</dbReference>
<comment type="subunit">
    <text evidence="3">Homodimer.</text>
</comment>
<evidence type="ECO:0000256" key="11">
    <source>
        <dbReference type="RuleBase" id="RU000672"/>
    </source>
</evidence>
<dbReference type="FunFam" id="2.70.98.20:FF:000001">
    <property type="entry name" value="Amine oxidase"/>
    <property type="match status" value="1"/>
</dbReference>
<evidence type="ECO:0000256" key="4">
    <source>
        <dbReference type="ARBA" id="ARBA00022723"/>
    </source>
</evidence>
<dbReference type="InterPro" id="IPR000269">
    <property type="entry name" value="Cu_amine_oxidase"/>
</dbReference>
<gene>
    <name evidence="14" type="ORF">Z519_00756</name>
</gene>
<dbReference type="PANTHER" id="PTHR10638:SF91">
    <property type="entry name" value="AMINE OXIDASE"/>
    <property type="match status" value="1"/>
</dbReference>
<evidence type="ECO:0000256" key="2">
    <source>
        <dbReference type="ARBA" id="ARBA00007983"/>
    </source>
</evidence>
<comment type="similarity">
    <text evidence="2 11">Belongs to the copper/topaquinone oxidase family.</text>
</comment>
<name>A0A0D2I055_CLAB1</name>
<dbReference type="InterPro" id="IPR049948">
    <property type="entry name" value="Cu_Am_ox_TPQ-bd"/>
</dbReference>
<evidence type="ECO:0000256" key="6">
    <source>
        <dbReference type="ARBA" id="ARBA00023002"/>
    </source>
</evidence>
<dbReference type="HOGENOM" id="CLU_011500_3_1_1"/>
<evidence type="ECO:0000256" key="7">
    <source>
        <dbReference type="ARBA" id="ARBA00023008"/>
    </source>
</evidence>
<dbReference type="EMBL" id="KN846980">
    <property type="protein sequence ID" value="KIW99093.1"/>
    <property type="molecule type" value="Genomic_DNA"/>
</dbReference>
<dbReference type="Proteomes" id="UP000053789">
    <property type="component" value="Unassembled WGS sequence"/>
</dbReference>
<feature type="active site" description="Schiff-base intermediate with substrate; via topaquinone" evidence="9">
    <location>
        <position position="432"/>
    </location>
</feature>
<keyword evidence="7 11" id="KW-0186">Copper</keyword>
<evidence type="ECO:0000256" key="8">
    <source>
        <dbReference type="ARBA" id="ARBA00023157"/>
    </source>
</evidence>
<feature type="active site" description="Proton acceptor" evidence="9">
    <location>
        <position position="348"/>
    </location>
</feature>